<dbReference type="AlphaFoldDB" id="A0A0K1RC71"/>
<accession>A0A0K1RC71</accession>
<dbReference type="RefSeq" id="WP_052205292.1">
    <property type="nucleotide sequence ID" value="NZ_CP012342.1"/>
</dbReference>
<dbReference type="KEGG" id="crie:AK829_07500"/>
<evidence type="ECO:0000313" key="2">
    <source>
        <dbReference type="Proteomes" id="UP000060016"/>
    </source>
</evidence>
<dbReference type="STRING" id="156976.AK829_07500"/>
<dbReference type="EMBL" id="CP012342">
    <property type="protein sequence ID" value="AKV59025.1"/>
    <property type="molecule type" value="Genomic_DNA"/>
</dbReference>
<name>A0A0K1RC71_9CORY</name>
<organism evidence="1 2">
    <name type="scientific">Corynebacterium riegelii</name>
    <dbReference type="NCBI Taxonomy" id="156976"/>
    <lineage>
        <taxon>Bacteria</taxon>
        <taxon>Bacillati</taxon>
        <taxon>Actinomycetota</taxon>
        <taxon>Actinomycetes</taxon>
        <taxon>Mycobacteriales</taxon>
        <taxon>Corynebacteriaceae</taxon>
        <taxon>Corynebacterium</taxon>
    </lineage>
</organism>
<keyword evidence="2" id="KW-1185">Reference proteome</keyword>
<dbReference type="NCBIfam" id="TIGR04449">
    <property type="entry name" value="halocin_C8_dom"/>
    <property type="match status" value="1"/>
</dbReference>
<proteinExistence type="predicted"/>
<protein>
    <submittedName>
        <fullName evidence="1">Uncharacterized protein</fullName>
    </submittedName>
</protein>
<evidence type="ECO:0000313" key="1">
    <source>
        <dbReference type="EMBL" id="AKV59025.1"/>
    </source>
</evidence>
<dbReference type="InterPro" id="IPR031033">
    <property type="entry name" value="Halocin_C8_dom"/>
</dbReference>
<dbReference type="Proteomes" id="UP000060016">
    <property type="component" value="Chromosome"/>
</dbReference>
<gene>
    <name evidence="1" type="ORF">AK829_07500</name>
</gene>
<dbReference type="PATRIC" id="fig|156976.3.peg.1497"/>
<reference evidence="1 2" key="1">
    <citation type="submission" date="2015-08" db="EMBL/GenBank/DDBJ databases">
        <authorList>
            <person name="Babu N.S."/>
            <person name="Beckwith C.J."/>
            <person name="Beseler K.G."/>
            <person name="Brison A."/>
            <person name="Carone J.V."/>
            <person name="Caskin T.P."/>
            <person name="Diamond M."/>
            <person name="Durham M.E."/>
            <person name="Foxe J.M."/>
            <person name="Go M."/>
            <person name="Henderson B.A."/>
            <person name="Jones I.B."/>
            <person name="McGettigan J.A."/>
            <person name="Micheletti S.J."/>
            <person name="Nasrallah M.E."/>
            <person name="Ortiz D."/>
            <person name="Piller C.R."/>
            <person name="Privatt S.R."/>
            <person name="Schneider S.L."/>
            <person name="Sharp S."/>
            <person name="Smith T.C."/>
            <person name="Stanton J.D."/>
            <person name="Ullery H.E."/>
            <person name="Wilson R.J."/>
            <person name="Serrano M.G."/>
            <person name="Buck G."/>
            <person name="Lee V."/>
            <person name="Wang Y."/>
            <person name="Carvalho R."/>
            <person name="Voegtly L."/>
            <person name="Shi R."/>
            <person name="Duckworth R."/>
            <person name="Johnson A."/>
            <person name="Loviza R."/>
            <person name="Walstead R."/>
            <person name="Shah Z."/>
            <person name="Kiflezghi M."/>
            <person name="Wade K."/>
            <person name="Ball S.L."/>
            <person name="Bradley K.W."/>
            <person name="Asai D.J."/>
            <person name="Bowman C.A."/>
            <person name="Russell D.A."/>
            <person name="Pope W.H."/>
            <person name="Jacobs-Sera D."/>
            <person name="Hendrix R.W."/>
            <person name="Hatfull G.F."/>
        </authorList>
    </citation>
    <scope>NUCLEOTIDE SEQUENCE [LARGE SCALE GENOMIC DNA]</scope>
    <source>
        <strain evidence="1 2">PUDD_83A45</strain>
    </source>
</reference>
<sequence length="255" mass="27138">MLLQGQKSISLQKLFASFVAVICALFFVEIPSANAEELINTQSIDLPDDVRQHLADDVEKQEVLRIAFPGTSEPGLSSSRSSTGFFNLNSEDPLLVDPENYIVEKRSNDVFIAYSAVKEGEENVTLDIRSINLTTGTVEETQQYYFSPNDVTGEMDAKVVAEGETLWEGAVDQSGNITRTQYEQPSLQYGTAYDACIRSVESLCAVGGGTGGGAIACALLGTTGIGGLACAGILGLIAMFGCNGAKERVCGGARR</sequence>